<dbReference type="RefSeq" id="WP_390323543.1">
    <property type="nucleotide sequence ID" value="NZ_JBHRTP010000040.1"/>
</dbReference>
<evidence type="ECO:0000313" key="1">
    <source>
        <dbReference type="EMBL" id="MFC3108946.1"/>
    </source>
</evidence>
<keyword evidence="2" id="KW-1185">Reference proteome</keyword>
<reference evidence="2" key="1">
    <citation type="journal article" date="2019" name="Int. J. Syst. Evol. Microbiol.">
        <title>The Global Catalogue of Microorganisms (GCM) 10K type strain sequencing project: providing services to taxonomists for standard genome sequencing and annotation.</title>
        <authorList>
            <consortium name="The Broad Institute Genomics Platform"/>
            <consortium name="The Broad Institute Genome Sequencing Center for Infectious Disease"/>
            <person name="Wu L."/>
            <person name="Ma J."/>
        </authorList>
    </citation>
    <scope>NUCLEOTIDE SEQUENCE [LARGE SCALE GENOMIC DNA]</scope>
    <source>
        <strain evidence="2">KCTC 42986</strain>
    </source>
</reference>
<proteinExistence type="predicted"/>
<dbReference type="EMBL" id="JBHRTP010000040">
    <property type="protein sequence ID" value="MFC3108946.1"/>
    <property type="molecule type" value="Genomic_DNA"/>
</dbReference>
<name>A0ABV7F5F7_9BURK</name>
<sequence>MLKSDDVIENLVQLVCGETASAQDRHVYRESLRNLVRLAKAEQKQEIRMDRHQINAVRESDVLH</sequence>
<accession>A0ABV7F5F7</accession>
<organism evidence="1 2">
    <name type="scientific">Undibacterium arcticum</name>
    <dbReference type="NCBI Taxonomy" id="1762892"/>
    <lineage>
        <taxon>Bacteria</taxon>
        <taxon>Pseudomonadati</taxon>
        <taxon>Pseudomonadota</taxon>
        <taxon>Betaproteobacteria</taxon>
        <taxon>Burkholderiales</taxon>
        <taxon>Oxalobacteraceae</taxon>
        <taxon>Undibacterium</taxon>
    </lineage>
</organism>
<protein>
    <submittedName>
        <fullName evidence="1">Uncharacterized protein</fullName>
    </submittedName>
</protein>
<evidence type="ECO:0000313" key="2">
    <source>
        <dbReference type="Proteomes" id="UP001595530"/>
    </source>
</evidence>
<gene>
    <name evidence="1" type="ORF">ACFOFO_13420</name>
</gene>
<comment type="caution">
    <text evidence="1">The sequence shown here is derived from an EMBL/GenBank/DDBJ whole genome shotgun (WGS) entry which is preliminary data.</text>
</comment>
<dbReference type="Proteomes" id="UP001595530">
    <property type="component" value="Unassembled WGS sequence"/>
</dbReference>